<name>A0A917QS88_9NOCA</name>
<accession>A0A917QS88</accession>
<reference evidence="2" key="2">
    <citation type="submission" date="2020-09" db="EMBL/GenBank/DDBJ databases">
        <authorList>
            <person name="Sun Q."/>
            <person name="Zhou Y."/>
        </authorList>
    </citation>
    <scope>NUCLEOTIDE SEQUENCE</scope>
    <source>
        <strain evidence="2">CGMCC 4.7278</strain>
    </source>
</reference>
<proteinExistence type="predicted"/>
<evidence type="ECO:0000256" key="1">
    <source>
        <dbReference type="SAM" id="Phobius"/>
    </source>
</evidence>
<gene>
    <name evidence="2" type="ORF">GCM10011591_42400</name>
</gene>
<feature type="transmembrane region" description="Helical" evidence="1">
    <location>
        <begin position="33"/>
        <end position="54"/>
    </location>
</feature>
<keyword evidence="1" id="KW-0472">Membrane</keyword>
<reference evidence="2" key="1">
    <citation type="journal article" date="2014" name="Int. J. Syst. Evol. Microbiol.">
        <title>Complete genome sequence of Corynebacterium casei LMG S-19264T (=DSM 44701T), isolated from a smear-ripened cheese.</title>
        <authorList>
            <consortium name="US DOE Joint Genome Institute (JGI-PGF)"/>
            <person name="Walter F."/>
            <person name="Albersmeier A."/>
            <person name="Kalinowski J."/>
            <person name="Ruckert C."/>
        </authorList>
    </citation>
    <scope>NUCLEOTIDE SEQUENCE</scope>
    <source>
        <strain evidence="2">CGMCC 4.7278</strain>
    </source>
</reference>
<organism evidence="2 3">
    <name type="scientific">Nocardia camponoti</name>
    <dbReference type="NCBI Taxonomy" id="1616106"/>
    <lineage>
        <taxon>Bacteria</taxon>
        <taxon>Bacillati</taxon>
        <taxon>Actinomycetota</taxon>
        <taxon>Actinomycetes</taxon>
        <taxon>Mycobacteriales</taxon>
        <taxon>Nocardiaceae</taxon>
        <taxon>Nocardia</taxon>
    </lineage>
</organism>
<evidence type="ECO:0000313" key="3">
    <source>
        <dbReference type="Proteomes" id="UP000612956"/>
    </source>
</evidence>
<evidence type="ECO:0000313" key="2">
    <source>
        <dbReference type="EMBL" id="GGK65724.1"/>
    </source>
</evidence>
<sequence>MRRATLKAGIAMDLFDAGAVLFAARQGMPNRAAHIGVVMAGSAAFFAAVGPILLRRIQVRWRRPYAVSRSMSATI</sequence>
<dbReference type="Proteomes" id="UP000612956">
    <property type="component" value="Unassembled WGS sequence"/>
</dbReference>
<dbReference type="AlphaFoldDB" id="A0A917QS88"/>
<comment type="caution">
    <text evidence="2">The sequence shown here is derived from an EMBL/GenBank/DDBJ whole genome shotgun (WGS) entry which is preliminary data.</text>
</comment>
<keyword evidence="1" id="KW-1133">Transmembrane helix</keyword>
<keyword evidence="3" id="KW-1185">Reference proteome</keyword>
<keyword evidence="1" id="KW-0812">Transmembrane</keyword>
<dbReference type="EMBL" id="BMMW01000005">
    <property type="protein sequence ID" value="GGK65724.1"/>
    <property type="molecule type" value="Genomic_DNA"/>
</dbReference>
<protein>
    <submittedName>
        <fullName evidence="2">Uncharacterized protein</fullName>
    </submittedName>
</protein>